<evidence type="ECO:0000259" key="1">
    <source>
        <dbReference type="Pfam" id="PF01755"/>
    </source>
</evidence>
<feature type="domain" description="Glycosyl transferase family 25" evidence="1">
    <location>
        <begin position="3"/>
        <end position="176"/>
    </location>
</feature>
<dbReference type="InterPro" id="IPR002654">
    <property type="entry name" value="Glyco_trans_25"/>
</dbReference>
<proteinExistence type="predicted"/>
<dbReference type="CDD" id="cd06532">
    <property type="entry name" value="Glyco_transf_25"/>
    <property type="match status" value="1"/>
</dbReference>
<dbReference type="GO" id="GO:0016740">
    <property type="term" value="F:transferase activity"/>
    <property type="evidence" value="ECO:0007669"/>
    <property type="project" value="UniProtKB-KW"/>
</dbReference>
<protein>
    <submittedName>
        <fullName evidence="2">Glycosyltransferase family 25 protein</fullName>
    </submittedName>
</protein>
<dbReference type="AlphaFoldDB" id="A0A557P5L6"/>
<accession>A0A557P5L6</accession>
<dbReference type="RefSeq" id="WP_144388322.1">
    <property type="nucleotide sequence ID" value="NZ_CANNCB010000041.1"/>
</dbReference>
<evidence type="ECO:0000313" key="2">
    <source>
        <dbReference type="EMBL" id="TVO35955.1"/>
    </source>
</evidence>
<comment type="caution">
    <text evidence="2">The sequence shown here is derived from an EMBL/GenBank/DDBJ whole genome shotgun (WGS) entry which is preliminary data.</text>
</comment>
<sequence length="235" mass="27395">MRVTVVSLKRSLDRREEIEKQLLNLNINFDFFDAIDGNEDNFLNSNLAAPEITYKRKGYNLLHSEIACFSSHLEIWKLCVQKDEPFIVLEDNVNINPEFARVISSLGAYLERYEYIKLSATKKSQFKSIDSVCANFQLVKYCKNTRGTTGYIITPSAAEKFILGAQNIIEPVDDYMEKAWRHNVECVHVQPDIVTRSGKKSTIFHNRKNKQKIPLTKKIYIEIFRVYEFIQRNTK</sequence>
<dbReference type="Pfam" id="PF01755">
    <property type="entry name" value="Glyco_transf_25"/>
    <property type="match status" value="1"/>
</dbReference>
<dbReference type="EMBL" id="VMKJ01000020">
    <property type="protein sequence ID" value="TVO35955.1"/>
    <property type="molecule type" value="Genomic_DNA"/>
</dbReference>
<organism evidence="2 3">
    <name type="scientific">Vibrio algivorus</name>
    <dbReference type="NCBI Taxonomy" id="1667024"/>
    <lineage>
        <taxon>Bacteria</taxon>
        <taxon>Pseudomonadati</taxon>
        <taxon>Pseudomonadota</taxon>
        <taxon>Gammaproteobacteria</taxon>
        <taxon>Vibrionales</taxon>
        <taxon>Vibrionaceae</taxon>
        <taxon>Vibrio</taxon>
    </lineage>
</organism>
<gene>
    <name evidence="2" type="ORF">FOF44_10595</name>
</gene>
<dbReference type="Proteomes" id="UP000319828">
    <property type="component" value="Unassembled WGS sequence"/>
</dbReference>
<dbReference type="OrthoDB" id="9816113at2"/>
<evidence type="ECO:0000313" key="3">
    <source>
        <dbReference type="Proteomes" id="UP000319828"/>
    </source>
</evidence>
<reference evidence="2 3" key="1">
    <citation type="submission" date="2019-07" db="EMBL/GenBank/DDBJ databases">
        <title>The draft genome sequence of Vibrio algivorus M1486.</title>
        <authorList>
            <person name="Meng X."/>
        </authorList>
    </citation>
    <scope>NUCLEOTIDE SEQUENCE [LARGE SCALE GENOMIC DNA]</scope>
    <source>
        <strain evidence="2 3">M1486</strain>
    </source>
</reference>
<keyword evidence="2" id="KW-0808">Transferase</keyword>
<name>A0A557P5L6_9VIBR</name>